<dbReference type="STRING" id="1271860.SAMN05216174_102418"/>
<keyword evidence="2" id="KW-1185">Reference proteome</keyword>
<dbReference type="EMBL" id="FMZZ01000002">
    <property type="protein sequence ID" value="SDC51645.1"/>
    <property type="molecule type" value="Genomic_DNA"/>
</dbReference>
<sequence>MAVPVEEKLHKGPGVRRPDLTEFLTEPFAARMHVFDDDPAEVVLAKVVWQVSAVVRRVTRDPKWITVLEAMYNLPRDPELTPLGLTGRLTLLRRRHGTGWDTSTTNTRLSELRRNHLFGQLKGKFPWPPEHEIEPLARLEAEYASLRNGTGGHQTYLLPESAFGKLIAGRNGAGRGEVDHALLAQATLHFAVSARGNLVTTTTADFGENLPVFTDAGLLREYLAAVRAPASDVPADAPGRKILDILVSAGRIGLVVNPLGGHGAHVGQHWSPADLARLARR</sequence>
<dbReference type="AlphaFoldDB" id="A0A1G6M9M9"/>
<name>A0A1G6M9M9_9PSEU</name>
<dbReference type="RefSeq" id="WP_139190553.1">
    <property type="nucleotide sequence ID" value="NZ_FMZZ01000002.1"/>
</dbReference>
<reference evidence="2" key="1">
    <citation type="submission" date="2016-10" db="EMBL/GenBank/DDBJ databases">
        <authorList>
            <person name="Varghese N."/>
            <person name="Submissions S."/>
        </authorList>
    </citation>
    <scope>NUCLEOTIDE SEQUENCE [LARGE SCALE GENOMIC DNA]</scope>
    <source>
        <strain evidence="2">IBRC-M 10403</strain>
    </source>
</reference>
<organism evidence="1 2">
    <name type="scientific">Actinokineospora iranica</name>
    <dbReference type="NCBI Taxonomy" id="1271860"/>
    <lineage>
        <taxon>Bacteria</taxon>
        <taxon>Bacillati</taxon>
        <taxon>Actinomycetota</taxon>
        <taxon>Actinomycetes</taxon>
        <taxon>Pseudonocardiales</taxon>
        <taxon>Pseudonocardiaceae</taxon>
        <taxon>Actinokineospora</taxon>
    </lineage>
</organism>
<evidence type="ECO:0008006" key="3">
    <source>
        <dbReference type="Google" id="ProtNLM"/>
    </source>
</evidence>
<accession>A0A1G6M9M9</accession>
<gene>
    <name evidence="1" type="ORF">SAMN05216174_102418</name>
</gene>
<dbReference type="Proteomes" id="UP000199501">
    <property type="component" value="Unassembled WGS sequence"/>
</dbReference>
<proteinExistence type="predicted"/>
<protein>
    <recommendedName>
        <fullName evidence="3">SseB protein N-terminal domain-containing protein</fullName>
    </recommendedName>
</protein>
<evidence type="ECO:0000313" key="1">
    <source>
        <dbReference type="EMBL" id="SDC51645.1"/>
    </source>
</evidence>
<dbReference type="OrthoDB" id="3698354at2"/>
<evidence type="ECO:0000313" key="2">
    <source>
        <dbReference type="Proteomes" id="UP000199501"/>
    </source>
</evidence>